<keyword evidence="3" id="KW-1185">Reference proteome</keyword>
<name>A0AAD8KB18_TARER</name>
<dbReference type="AlphaFoldDB" id="A0AAD8KB18"/>
<comment type="caution">
    <text evidence="2">The sequence shown here is derived from an EMBL/GenBank/DDBJ whole genome shotgun (WGS) entry which is preliminary data.</text>
</comment>
<accession>A0AAD8KB18</accession>
<evidence type="ECO:0000259" key="1">
    <source>
        <dbReference type="Pfam" id="PF26253"/>
    </source>
</evidence>
<organism evidence="2 3">
    <name type="scientific">Tagetes erecta</name>
    <name type="common">African marigold</name>
    <dbReference type="NCBI Taxonomy" id="13708"/>
    <lineage>
        <taxon>Eukaryota</taxon>
        <taxon>Viridiplantae</taxon>
        <taxon>Streptophyta</taxon>
        <taxon>Embryophyta</taxon>
        <taxon>Tracheophyta</taxon>
        <taxon>Spermatophyta</taxon>
        <taxon>Magnoliopsida</taxon>
        <taxon>eudicotyledons</taxon>
        <taxon>Gunneridae</taxon>
        <taxon>Pentapetalae</taxon>
        <taxon>asterids</taxon>
        <taxon>campanulids</taxon>
        <taxon>Asterales</taxon>
        <taxon>Asteraceae</taxon>
        <taxon>Asteroideae</taxon>
        <taxon>Heliantheae alliance</taxon>
        <taxon>Tageteae</taxon>
        <taxon>Tagetes</taxon>
    </lineage>
</organism>
<dbReference type="EMBL" id="JAUHHV010000008">
    <property type="protein sequence ID" value="KAK1416230.1"/>
    <property type="molecule type" value="Genomic_DNA"/>
</dbReference>
<evidence type="ECO:0000313" key="3">
    <source>
        <dbReference type="Proteomes" id="UP001229421"/>
    </source>
</evidence>
<proteinExistence type="predicted"/>
<reference evidence="2" key="1">
    <citation type="journal article" date="2023" name="bioRxiv">
        <title>Improved chromosome-level genome assembly for marigold (Tagetes erecta).</title>
        <authorList>
            <person name="Jiang F."/>
            <person name="Yuan L."/>
            <person name="Wang S."/>
            <person name="Wang H."/>
            <person name="Xu D."/>
            <person name="Wang A."/>
            <person name="Fan W."/>
        </authorList>
    </citation>
    <scope>NUCLEOTIDE SEQUENCE</scope>
    <source>
        <strain evidence="2">WSJ</strain>
        <tissue evidence="2">Leaf</tissue>
    </source>
</reference>
<dbReference type="InterPro" id="IPR058752">
    <property type="entry name" value="RDRP_C_head"/>
</dbReference>
<feature type="domain" description="RDRP C-terminal head" evidence="1">
    <location>
        <begin position="1"/>
        <end position="33"/>
    </location>
</feature>
<sequence>MNYYGINTEAELVTGSIMKMSKSFDRRNDAEAVDYWGRYSEEKTQHFLSFPWCVRDKHIEIKKQKACAKVVHNHHHHHQHHHHRSSSFNLNHFQYLHLLLSLKFWGAMFFHCNDLLIAIKV</sequence>
<gene>
    <name evidence="2" type="ORF">QVD17_32019</name>
</gene>
<protein>
    <recommendedName>
        <fullName evidence="1">RDRP C-terminal head domain-containing protein</fullName>
    </recommendedName>
</protein>
<dbReference type="Pfam" id="PF26253">
    <property type="entry name" value="RdRP_head"/>
    <property type="match status" value="1"/>
</dbReference>
<dbReference type="Proteomes" id="UP001229421">
    <property type="component" value="Unassembled WGS sequence"/>
</dbReference>
<evidence type="ECO:0000313" key="2">
    <source>
        <dbReference type="EMBL" id="KAK1416230.1"/>
    </source>
</evidence>